<name>A0A974PN28_9HYPH</name>
<dbReference type="Gene3D" id="3.40.190.150">
    <property type="entry name" value="Bordetella uptake gene, domain 1"/>
    <property type="match status" value="1"/>
</dbReference>
<proteinExistence type="inferred from homology"/>
<evidence type="ECO:0000256" key="2">
    <source>
        <dbReference type="SAM" id="SignalP"/>
    </source>
</evidence>
<dbReference type="InterPro" id="IPR005064">
    <property type="entry name" value="BUG"/>
</dbReference>
<dbReference type="SUPFAM" id="SSF53850">
    <property type="entry name" value="Periplasmic binding protein-like II"/>
    <property type="match status" value="1"/>
</dbReference>
<comment type="similarity">
    <text evidence="1">Belongs to the UPF0065 (bug) family.</text>
</comment>
<dbReference type="Pfam" id="PF03401">
    <property type="entry name" value="TctC"/>
    <property type="match status" value="1"/>
</dbReference>
<organism evidence="3 4">
    <name type="scientific">Xanthobacter dioxanivorans</name>
    <dbReference type="NCBI Taxonomy" id="2528964"/>
    <lineage>
        <taxon>Bacteria</taxon>
        <taxon>Pseudomonadati</taxon>
        <taxon>Pseudomonadota</taxon>
        <taxon>Alphaproteobacteria</taxon>
        <taxon>Hyphomicrobiales</taxon>
        <taxon>Xanthobacteraceae</taxon>
        <taxon>Xanthobacter</taxon>
    </lineage>
</organism>
<protein>
    <submittedName>
        <fullName evidence="3">Tripartite tricarboxylate transporter substrate binding protein</fullName>
    </submittedName>
</protein>
<dbReference type="EMBL" id="CP063362">
    <property type="protein sequence ID" value="QRG06318.1"/>
    <property type="molecule type" value="Genomic_DNA"/>
</dbReference>
<dbReference type="Proteomes" id="UP000596427">
    <property type="component" value="Chromosome"/>
</dbReference>
<accession>A0A974PN28</accession>
<dbReference type="AlphaFoldDB" id="A0A974PN28"/>
<evidence type="ECO:0000313" key="3">
    <source>
        <dbReference type="EMBL" id="QRG06318.1"/>
    </source>
</evidence>
<keyword evidence="4" id="KW-1185">Reference proteome</keyword>
<gene>
    <name evidence="3" type="ORF">EZH22_25730</name>
</gene>
<dbReference type="PIRSF" id="PIRSF017082">
    <property type="entry name" value="YflP"/>
    <property type="match status" value="1"/>
</dbReference>
<dbReference type="PANTHER" id="PTHR42928">
    <property type="entry name" value="TRICARBOXYLATE-BINDING PROTEIN"/>
    <property type="match status" value="1"/>
</dbReference>
<feature type="signal peptide" evidence="2">
    <location>
        <begin position="1"/>
        <end position="26"/>
    </location>
</feature>
<keyword evidence="2" id="KW-0732">Signal</keyword>
<dbReference type="InterPro" id="IPR042100">
    <property type="entry name" value="Bug_dom1"/>
</dbReference>
<sequence>MIRSWLAKSLAAAAMAALMLGPAAGADDTYPTKPIRLIVPLSPGGVTDMVARLLAQGMTRDWGQQVVVENVAGAGGTLGAEAGARAAADGYTLLMGTVSSNAINASLYKNLRYDNIRDFAPISLVAIGPNMLVVNPSLPVHTVAELIALLRANPDKYSYGSTGVGTSVHLLAERFKTLTGTSMTHVPYKGSGPMTLDLTAGHVQLSFDNMPTALAQVKAGKLRALAVTSPERWPTLPDVPTVAETIPGFVGISWQGLFAPKGVPEPILEKISAEVRKILAEPAIKERFLELGTQAVGNTRAEFAAFVATETARWAEMVKLSGAQVN</sequence>
<reference evidence="3 4" key="1">
    <citation type="submission" date="2020-10" db="EMBL/GenBank/DDBJ databases">
        <title>Degradation of 1,4-Dioxane by Xanthobacter sp. YN2, via a Novel Group-2 Soluble Di-Iron Monooxygenase.</title>
        <authorList>
            <person name="Ma F."/>
            <person name="Wang Y."/>
            <person name="Yang J."/>
            <person name="Guo H."/>
            <person name="Su D."/>
            <person name="Yu L."/>
        </authorList>
    </citation>
    <scope>NUCLEOTIDE SEQUENCE [LARGE SCALE GENOMIC DNA]</scope>
    <source>
        <strain evidence="3 4">YN2</strain>
    </source>
</reference>
<dbReference type="PANTHER" id="PTHR42928:SF5">
    <property type="entry name" value="BLR1237 PROTEIN"/>
    <property type="match status" value="1"/>
</dbReference>
<dbReference type="CDD" id="cd13578">
    <property type="entry name" value="PBP2_Bug27"/>
    <property type="match status" value="1"/>
</dbReference>
<dbReference type="KEGG" id="xdi:EZH22_25730"/>
<evidence type="ECO:0000256" key="1">
    <source>
        <dbReference type="ARBA" id="ARBA00006987"/>
    </source>
</evidence>
<evidence type="ECO:0000313" key="4">
    <source>
        <dbReference type="Proteomes" id="UP000596427"/>
    </source>
</evidence>
<feature type="chain" id="PRO_5036823477" evidence="2">
    <location>
        <begin position="27"/>
        <end position="326"/>
    </location>
</feature>
<dbReference type="Gene3D" id="3.40.190.10">
    <property type="entry name" value="Periplasmic binding protein-like II"/>
    <property type="match status" value="1"/>
</dbReference>